<feature type="transmembrane region" description="Helical" evidence="1">
    <location>
        <begin position="189"/>
        <end position="214"/>
    </location>
</feature>
<evidence type="ECO:0008006" key="4">
    <source>
        <dbReference type="Google" id="ProtNLM"/>
    </source>
</evidence>
<keyword evidence="1" id="KW-0472">Membrane</keyword>
<evidence type="ECO:0000313" key="3">
    <source>
        <dbReference type="Proteomes" id="UP000250043"/>
    </source>
</evidence>
<feature type="transmembrane region" description="Helical" evidence="1">
    <location>
        <begin position="105"/>
        <end position="132"/>
    </location>
</feature>
<accession>A0A8E2AJQ8</accession>
<sequence>MGISLTEARVLALFFTDIFLGIHLVTLALSLWIQLSKNGLRGIKTKWLLVFVTLIMGFIGVEDAALDAVLNVQVWTSGNLALFTDRASWINIVKIYRCWIVYERRWLAVALPILLWTASAVVSTIFMVLAVVTKSSSGVNAMSLTPWVAASFSITVVLNIITTSLITIRIWNVSKAIRPYIVGQNKVVYVVRIIIESGLLYTLTAIIMLATSVAKTNADYIPGDVLVQMTGIAFNLIIIRFDHNLADRKALQTQVGPRSIPFGSLSTASPNMHIHISHDIEIDKRSSPEIESDHW</sequence>
<keyword evidence="1" id="KW-1133">Transmembrane helix</keyword>
<keyword evidence="1" id="KW-0812">Transmembrane</keyword>
<name>A0A8E2AJQ8_9APHY</name>
<gene>
    <name evidence="2" type="ORF">OBBRIDRAFT_739850</name>
</gene>
<evidence type="ECO:0000256" key="1">
    <source>
        <dbReference type="SAM" id="Phobius"/>
    </source>
</evidence>
<organism evidence="2 3">
    <name type="scientific">Obba rivulosa</name>
    <dbReference type="NCBI Taxonomy" id="1052685"/>
    <lineage>
        <taxon>Eukaryota</taxon>
        <taxon>Fungi</taxon>
        <taxon>Dikarya</taxon>
        <taxon>Basidiomycota</taxon>
        <taxon>Agaricomycotina</taxon>
        <taxon>Agaricomycetes</taxon>
        <taxon>Polyporales</taxon>
        <taxon>Gelatoporiaceae</taxon>
        <taxon>Obba</taxon>
    </lineage>
</organism>
<feature type="transmembrane region" description="Helical" evidence="1">
    <location>
        <begin position="144"/>
        <end position="168"/>
    </location>
</feature>
<feature type="transmembrane region" description="Helical" evidence="1">
    <location>
        <begin position="12"/>
        <end position="35"/>
    </location>
</feature>
<protein>
    <recommendedName>
        <fullName evidence="4">Transmembrane protein</fullName>
    </recommendedName>
</protein>
<keyword evidence="3" id="KW-1185">Reference proteome</keyword>
<evidence type="ECO:0000313" key="2">
    <source>
        <dbReference type="EMBL" id="OCH85478.1"/>
    </source>
</evidence>
<reference evidence="2 3" key="1">
    <citation type="submission" date="2016-07" db="EMBL/GenBank/DDBJ databases">
        <title>Draft genome of the white-rot fungus Obba rivulosa 3A-2.</title>
        <authorList>
            <consortium name="DOE Joint Genome Institute"/>
            <person name="Miettinen O."/>
            <person name="Riley R."/>
            <person name="Acob R."/>
            <person name="Barry K."/>
            <person name="Cullen D."/>
            <person name="De Vries R."/>
            <person name="Hainaut M."/>
            <person name="Hatakka A."/>
            <person name="Henrissat B."/>
            <person name="Hilden K."/>
            <person name="Kuo R."/>
            <person name="Labutti K."/>
            <person name="Lipzen A."/>
            <person name="Makela M.R."/>
            <person name="Sandor L."/>
            <person name="Spatafora J.W."/>
            <person name="Grigoriev I.V."/>
            <person name="Hibbett D.S."/>
        </authorList>
    </citation>
    <scope>NUCLEOTIDE SEQUENCE [LARGE SCALE GENOMIC DNA]</scope>
    <source>
        <strain evidence="2 3">3A-2</strain>
    </source>
</reference>
<feature type="transmembrane region" description="Helical" evidence="1">
    <location>
        <begin position="220"/>
        <end position="239"/>
    </location>
</feature>
<feature type="transmembrane region" description="Helical" evidence="1">
    <location>
        <begin position="47"/>
        <end position="66"/>
    </location>
</feature>
<dbReference type="Proteomes" id="UP000250043">
    <property type="component" value="Unassembled WGS sequence"/>
</dbReference>
<dbReference type="EMBL" id="KV722581">
    <property type="protein sequence ID" value="OCH85478.1"/>
    <property type="molecule type" value="Genomic_DNA"/>
</dbReference>
<proteinExistence type="predicted"/>
<dbReference type="AlphaFoldDB" id="A0A8E2AJQ8"/>
<dbReference type="OrthoDB" id="3357408at2759"/>